<keyword evidence="1" id="KW-1133">Transmembrane helix</keyword>
<accession>A0A9X3WT51</accession>
<dbReference type="AlphaFoldDB" id="A0A9X3WT51"/>
<keyword evidence="1" id="KW-0472">Membrane</keyword>
<dbReference type="RefSeq" id="WP_272434590.1">
    <property type="nucleotide sequence ID" value="NZ_JAMQKB010000001.1"/>
</dbReference>
<evidence type="ECO:0000313" key="2">
    <source>
        <dbReference type="EMBL" id="MDC3422954.1"/>
    </source>
</evidence>
<dbReference type="Proteomes" id="UP001145050">
    <property type="component" value="Unassembled WGS sequence"/>
</dbReference>
<comment type="caution">
    <text evidence="2">The sequence shown here is derived from an EMBL/GenBank/DDBJ whole genome shotgun (WGS) entry which is preliminary data.</text>
</comment>
<reference evidence="2" key="1">
    <citation type="submission" date="2022-06" db="EMBL/GenBank/DDBJ databases">
        <title>Aquibacillus sp. a new bacterium isolated from soil saline samples.</title>
        <authorList>
            <person name="Galisteo C."/>
            <person name="De La Haba R."/>
            <person name="Sanchez-Porro C."/>
            <person name="Ventosa A."/>
        </authorList>
    </citation>
    <scope>NUCLEOTIDE SEQUENCE</scope>
    <source>
        <strain evidence="2">3ASR75-11</strain>
    </source>
</reference>
<gene>
    <name evidence="2" type="ORF">NC797_00345</name>
</gene>
<keyword evidence="3" id="KW-1185">Reference proteome</keyword>
<sequence length="34" mass="3481">MSGGAITMGLIGVIIIWGGLIASILHARKTSKSK</sequence>
<dbReference type="InterPro" id="IPR031596">
    <property type="entry name" value="MaAIMP_sms"/>
</dbReference>
<proteinExistence type="predicted"/>
<dbReference type="NCBIfam" id="NF033493">
    <property type="entry name" value="MetS_like_NSS"/>
    <property type="match status" value="1"/>
</dbReference>
<evidence type="ECO:0000256" key="1">
    <source>
        <dbReference type="SAM" id="Phobius"/>
    </source>
</evidence>
<evidence type="ECO:0000313" key="3">
    <source>
        <dbReference type="Proteomes" id="UP001145050"/>
    </source>
</evidence>
<organism evidence="2 3">
    <name type="scientific">Terrihalobacillus insolitus</name>
    <dbReference type="NCBI Taxonomy" id="2950438"/>
    <lineage>
        <taxon>Bacteria</taxon>
        <taxon>Bacillati</taxon>
        <taxon>Bacillota</taxon>
        <taxon>Bacilli</taxon>
        <taxon>Bacillales</taxon>
        <taxon>Bacillaceae</taxon>
        <taxon>Terrihalobacillus</taxon>
    </lineage>
</organism>
<keyword evidence="1" id="KW-0812">Transmembrane</keyword>
<dbReference type="Pfam" id="PF16951">
    <property type="entry name" value="MaAIMP_sms"/>
    <property type="match status" value="1"/>
</dbReference>
<name>A0A9X3WT51_9BACI</name>
<dbReference type="EMBL" id="JAMQKB010000001">
    <property type="protein sequence ID" value="MDC3422954.1"/>
    <property type="molecule type" value="Genomic_DNA"/>
</dbReference>
<protein>
    <submittedName>
        <fullName evidence="2">Methionine/alanine import family NSS transporter small subunit</fullName>
    </submittedName>
</protein>
<feature type="transmembrane region" description="Helical" evidence="1">
    <location>
        <begin position="6"/>
        <end position="25"/>
    </location>
</feature>